<gene>
    <name evidence="1" type="ORF">O6H91_13G043100</name>
</gene>
<comment type="caution">
    <text evidence="1">The sequence shown here is derived from an EMBL/GenBank/DDBJ whole genome shotgun (WGS) entry which is preliminary data.</text>
</comment>
<proteinExistence type="predicted"/>
<sequence length="342" mass="37945">MLPLKGIAILGSVHHKFHHPASNYRLALQLCVESRIHGASRLNESLAIETVGPEKILRDIPTGTRLRRKIKRMKMANCTKRFALPSSHQASCAGGKLVLCEGPSCIFVGPLESAEIDRLEALYKQARDSYYSGRPLVIDEMYDKVETQLRWRGSKLVFKYPRCSLKRLSAYGDVEADPSQMGALACVWYVLLATGLLFAAGPPVCALNKVCFDAVHVHFQTHGVTAAKELSIRIKELLATAMCITFGVTIGVAAVSSLQGLWRGDLVAVKGRCPNCCEEVYAFVKVEVSEQHRHRTDCHVCEQPLLFQIKIERSFHGTSNMRVYGRVYSLASTKDLAPRSNT</sequence>
<reference evidence="2" key="1">
    <citation type="journal article" date="2024" name="Proc. Natl. Acad. Sci. U.S.A.">
        <title>Extraordinary preservation of gene collinearity over three hundred million years revealed in homosporous lycophytes.</title>
        <authorList>
            <person name="Li C."/>
            <person name="Wickell D."/>
            <person name="Kuo L.Y."/>
            <person name="Chen X."/>
            <person name="Nie B."/>
            <person name="Liao X."/>
            <person name="Peng D."/>
            <person name="Ji J."/>
            <person name="Jenkins J."/>
            <person name="Williams M."/>
            <person name="Shu S."/>
            <person name="Plott C."/>
            <person name="Barry K."/>
            <person name="Rajasekar S."/>
            <person name="Grimwood J."/>
            <person name="Han X."/>
            <person name="Sun S."/>
            <person name="Hou Z."/>
            <person name="He W."/>
            <person name="Dai G."/>
            <person name="Sun C."/>
            <person name="Schmutz J."/>
            <person name="Leebens-Mack J.H."/>
            <person name="Li F.W."/>
            <person name="Wang L."/>
        </authorList>
    </citation>
    <scope>NUCLEOTIDE SEQUENCE [LARGE SCALE GENOMIC DNA]</scope>
    <source>
        <strain evidence="2">cv. PW_Plant_1</strain>
    </source>
</reference>
<protein>
    <submittedName>
        <fullName evidence="1">Uncharacterized protein</fullName>
    </submittedName>
</protein>
<evidence type="ECO:0000313" key="2">
    <source>
        <dbReference type="Proteomes" id="UP001162992"/>
    </source>
</evidence>
<dbReference type="Proteomes" id="UP001162992">
    <property type="component" value="Chromosome 13"/>
</dbReference>
<organism evidence="1 2">
    <name type="scientific">Diphasiastrum complanatum</name>
    <name type="common">Issler's clubmoss</name>
    <name type="synonym">Lycopodium complanatum</name>
    <dbReference type="NCBI Taxonomy" id="34168"/>
    <lineage>
        <taxon>Eukaryota</taxon>
        <taxon>Viridiplantae</taxon>
        <taxon>Streptophyta</taxon>
        <taxon>Embryophyta</taxon>
        <taxon>Tracheophyta</taxon>
        <taxon>Lycopodiopsida</taxon>
        <taxon>Lycopodiales</taxon>
        <taxon>Lycopodiaceae</taxon>
        <taxon>Lycopodioideae</taxon>
        <taxon>Diphasiastrum</taxon>
    </lineage>
</organism>
<name>A0ACC2BU93_DIPCM</name>
<evidence type="ECO:0000313" key="1">
    <source>
        <dbReference type="EMBL" id="KAJ7533320.1"/>
    </source>
</evidence>
<dbReference type="EMBL" id="CM055104">
    <property type="protein sequence ID" value="KAJ7533320.1"/>
    <property type="molecule type" value="Genomic_DNA"/>
</dbReference>
<keyword evidence="2" id="KW-1185">Reference proteome</keyword>
<accession>A0ACC2BU93</accession>